<reference evidence="1 2" key="1">
    <citation type="submission" date="2021-05" db="EMBL/GenBank/DDBJ databases">
        <title>Comparative genomic studies on the polysaccharide-degrading batcterial strains of the Flammeovirga genus.</title>
        <authorList>
            <person name="Zewei F."/>
            <person name="Zheng Z."/>
            <person name="Yu L."/>
            <person name="Ruyue G."/>
            <person name="Yanhong M."/>
            <person name="Yuanyuan C."/>
            <person name="Jingyan G."/>
            <person name="Wenjun H."/>
        </authorList>
    </citation>
    <scope>NUCLEOTIDE SEQUENCE [LARGE SCALE GENOMIC DNA]</scope>
    <source>
        <strain evidence="1 2">YS10</strain>
    </source>
</reference>
<name>A0ABX8GZQ2_9BACT</name>
<gene>
    <name evidence="1" type="ORF">KM029_07295</name>
</gene>
<sequence length="102" mass="12179">MYLEAWNRLTERFEIEETYKPQTFGDAADKLSEYFEYLLRNDTSKLMNGLYRIDVKEDLVKEAFAQGNMTDIADALARLALRREWEKQKMRERWSKMDGGDL</sequence>
<evidence type="ECO:0000313" key="1">
    <source>
        <dbReference type="EMBL" id="QWG08736.1"/>
    </source>
</evidence>
<organism evidence="1 2">
    <name type="scientific">Flammeovirga kamogawensis</name>
    <dbReference type="NCBI Taxonomy" id="373891"/>
    <lineage>
        <taxon>Bacteria</taxon>
        <taxon>Pseudomonadati</taxon>
        <taxon>Bacteroidota</taxon>
        <taxon>Cytophagia</taxon>
        <taxon>Cytophagales</taxon>
        <taxon>Flammeovirgaceae</taxon>
        <taxon>Flammeovirga</taxon>
    </lineage>
</organism>
<dbReference type="EMBL" id="CP076128">
    <property type="protein sequence ID" value="QWG08736.1"/>
    <property type="molecule type" value="Genomic_DNA"/>
</dbReference>
<dbReference type="Proteomes" id="UP000682802">
    <property type="component" value="Chromosome 1"/>
</dbReference>
<dbReference type="RefSeq" id="WP_144072649.1">
    <property type="nucleotide sequence ID" value="NZ_CP076128.1"/>
</dbReference>
<protein>
    <submittedName>
        <fullName evidence="1">Uncharacterized protein</fullName>
    </submittedName>
</protein>
<accession>A0ABX8GZQ2</accession>
<keyword evidence="2" id="KW-1185">Reference proteome</keyword>
<evidence type="ECO:0000313" key="2">
    <source>
        <dbReference type="Proteomes" id="UP000682802"/>
    </source>
</evidence>
<proteinExistence type="predicted"/>